<evidence type="ECO:0000313" key="3">
    <source>
        <dbReference type="Proteomes" id="UP001367508"/>
    </source>
</evidence>
<keyword evidence="1" id="KW-0472">Membrane</keyword>
<feature type="transmembrane region" description="Helical" evidence="1">
    <location>
        <begin position="31"/>
        <end position="53"/>
    </location>
</feature>
<keyword evidence="1" id="KW-0812">Transmembrane</keyword>
<dbReference type="EMBL" id="JAYMYQ010000009">
    <property type="protein sequence ID" value="KAK7312716.1"/>
    <property type="molecule type" value="Genomic_DNA"/>
</dbReference>
<keyword evidence="3" id="KW-1185">Reference proteome</keyword>
<accession>A0AAN9KA55</accession>
<organism evidence="2 3">
    <name type="scientific">Canavalia gladiata</name>
    <name type="common">Sword bean</name>
    <name type="synonym">Dolichos gladiatus</name>
    <dbReference type="NCBI Taxonomy" id="3824"/>
    <lineage>
        <taxon>Eukaryota</taxon>
        <taxon>Viridiplantae</taxon>
        <taxon>Streptophyta</taxon>
        <taxon>Embryophyta</taxon>
        <taxon>Tracheophyta</taxon>
        <taxon>Spermatophyta</taxon>
        <taxon>Magnoliopsida</taxon>
        <taxon>eudicotyledons</taxon>
        <taxon>Gunneridae</taxon>
        <taxon>Pentapetalae</taxon>
        <taxon>rosids</taxon>
        <taxon>fabids</taxon>
        <taxon>Fabales</taxon>
        <taxon>Fabaceae</taxon>
        <taxon>Papilionoideae</taxon>
        <taxon>50 kb inversion clade</taxon>
        <taxon>NPAAA clade</taxon>
        <taxon>indigoferoid/millettioid clade</taxon>
        <taxon>Phaseoleae</taxon>
        <taxon>Canavalia</taxon>
    </lineage>
</organism>
<proteinExistence type="predicted"/>
<reference evidence="2 3" key="1">
    <citation type="submission" date="2024-01" db="EMBL/GenBank/DDBJ databases">
        <title>The genomes of 5 underutilized Papilionoideae crops provide insights into root nodulation and disease resistanc.</title>
        <authorList>
            <person name="Jiang F."/>
        </authorList>
    </citation>
    <scope>NUCLEOTIDE SEQUENCE [LARGE SCALE GENOMIC DNA]</scope>
    <source>
        <strain evidence="2">LVBAO_FW01</strain>
        <tissue evidence="2">Leaves</tissue>
    </source>
</reference>
<gene>
    <name evidence="2" type="ORF">VNO77_36801</name>
</gene>
<comment type="caution">
    <text evidence="2">The sequence shown here is derived from an EMBL/GenBank/DDBJ whole genome shotgun (WGS) entry which is preliminary data.</text>
</comment>
<evidence type="ECO:0000256" key="1">
    <source>
        <dbReference type="SAM" id="Phobius"/>
    </source>
</evidence>
<sequence>MFYFDDVAVRVTFLLITSVLSGRSRFVSGSFILPILSYLTHLILSLSYLILILKTFHYRFRIPIHSRKVNHIIWHQSFGSWNQVSSILYFNFLVLKLLSTKYSKKKKEL</sequence>
<name>A0AAN9KA55_CANGL</name>
<evidence type="ECO:0000313" key="2">
    <source>
        <dbReference type="EMBL" id="KAK7312716.1"/>
    </source>
</evidence>
<dbReference type="Proteomes" id="UP001367508">
    <property type="component" value="Unassembled WGS sequence"/>
</dbReference>
<keyword evidence="1" id="KW-1133">Transmembrane helix</keyword>
<dbReference type="AlphaFoldDB" id="A0AAN9KA55"/>
<protein>
    <submittedName>
        <fullName evidence="2">Uncharacterized protein</fullName>
    </submittedName>
</protein>